<dbReference type="AlphaFoldDB" id="A0A3D8GUS6"/>
<keyword evidence="1" id="KW-0812">Transmembrane</keyword>
<keyword evidence="1" id="KW-0472">Membrane</keyword>
<evidence type="ECO:0008006" key="4">
    <source>
        <dbReference type="Google" id="ProtNLM"/>
    </source>
</evidence>
<evidence type="ECO:0000313" key="3">
    <source>
        <dbReference type="Proteomes" id="UP000257144"/>
    </source>
</evidence>
<evidence type="ECO:0000313" key="2">
    <source>
        <dbReference type="EMBL" id="RDU38234.1"/>
    </source>
</evidence>
<feature type="transmembrane region" description="Helical" evidence="1">
    <location>
        <begin position="36"/>
        <end position="57"/>
    </location>
</feature>
<name>A0A3D8GUS6_9BACI</name>
<feature type="transmembrane region" description="Helical" evidence="1">
    <location>
        <begin position="137"/>
        <end position="154"/>
    </location>
</feature>
<comment type="caution">
    <text evidence="2">The sequence shown here is derived from an EMBL/GenBank/DDBJ whole genome shotgun (WGS) entry which is preliminary data.</text>
</comment>
<keyword evidence="1" id="KW-1133">Transmembrane helix</keyword>
<dbReference type="RefSeq" id="WP_115450158.1">
    <property type="nucleotide sequence ID" value="NZ_QNQT01000001.1"/>
</dbReference>
<gene>
    <name evidence="2" type="ORF">DRW41_01300</name>
</gene>
<feature type="transmembrane region" description="Helical" evidence="1">
    <location>
        <begin position="12"/>
        <end position="30"/>
    </location>
</feature>
<accession>A0A3D8GUS6</accession>
<sequence length="190" mass="20774">MAYSSFIRFTGLCGIIAGLLTVSLSVWYNISMEAFGSYVDLIGMLFLLLALIGIYLVNAKSFGKTGFGIFLLTFFGAAMWTGHSWVNAFVVPVLEKSAPAILDKPPSLLMMGVSLSLYPFFIGLLLFGLFLALKGILPKWAGIILAIVPILDFIPYGSYVAQPLAGVAILWLGWVLWKEKYNKTALYGGR</sequence>
<feature type="transmembrane region" description="Helical" evidence="1">
    <location>
        <begin position="69"/>
        <end position="88"/>
    </location>
</feature>
<feature type="transmembrane region" description="Helical" evidence="1">
    <location>
        <begin position="160"/>
        <end position="177"/>
    </location>
</feature>
<reference evidence="2 3" key="1">
    <citation type="submission" date="2018-07" db="EMBL/GenBank/DDBJ databases">
        <title>Bacillus sp. YLB-04 draft genome sequence.</title>
        <authorList>
            <person name="Yu L."/>
            <person name="Tang X."/>
        </authorList>
    </citation>
    <scope>NUCLEOTIDE SEQUENCE [LARGE SCALE GENOMIC DNA]</scope>
    <source>
        <strain evidence="2 3">YLB-04</strain>
    </source>
</reference>
<proteinExistence type="predicted"/>
<evidence type="ECO:0000256" key="1">
    <source>
        <dbReference type="SAM" id="Phobius"/>
    </source>
</evidence>
<dbReference type="EMBL" id="QNQT01000001">
    <property type="protein sequence ID" value="RDU38234.1"/>
    <property type="molecule type" value="Genomic_DNA"/>
</dbReference>
<organism evidence="2 3">
    <name type="scientific">Neobacillus piezotolerans</name>
    <dbReference type="NCBI Taxonomy" id="2259171"/>
    <lineage>
        <taxon>Bacteria</taxon>
        <taxon>Bacillati</taxon>
        <taxon>Bacillota</taxon>
        <taxon>Bacilli</taxon>
        <taxon>Bacillales</taxon>
        <taxon>Bacillaceae</taxon>
        <taxon>Neobacillus</taxon>
    </lineage>
</organism>
<protein>
    <recommendedName>
        <fullName evidence="4">DUF4386 domain-containing protein</fullName>
    </recommendedName>
</protein>
<keyword evidence="3" id="KW-1185">Reference proteome</keyword>
<dbReference type="OrthoDB" id="2862409at2"/>
<dbReference type="Proteomes" id="UP000257144">
    <property type="component" value="Unassembled WGS sequence"/>
</dbReference>
<feature type="transmembrane region" description="Helical" evidence="1">
    <location>
        <begin position="108"/>
        <end position="130"/>
    </location>
</feature>